<dbReference type="PANTHER" id="PTHR43190">
    <property type="entry name" value="N-ACETYL-D-GLUCOSAMINE KINASE"/>
    <property type="match status" value="1"/>
</dbReference>
<comment type="caution">
    <text evidence="2">The sequence shown here is derived from an EMBL/GenBank/DDBJ whole genome shotgun (WGS) entry which is preliminary data.</text>
</comment>
<organism evidence="2 3">
    <name type="scientific">Nonomuraea aridisoli</name>
    <dbReference type="NCBI Taxonomy" id="2070368"/>
    <lineage>
        <taxon>Bacteria</taxon>
        <taxon>Bacillati</taxon>
        <taxon>Actinomycetota</taxon>
        <taxon>Actinomycetes</taxon>
        <taxon>Streptosporangiales</taxon>
        <taxon>Streptosporangiaceae</taxon>
        <taxon>Nonomuraea</taxon>
    </lineage>
</organism>
<dbReference type="SUPFAM" id="SSF53067">
    <property type="entry name" value="Actin-like ATPase domain"/>
    <property type="match status" value="2"/>
</dbReference>
<evidence type="ECO:0000259" key="1">
    <source>
        <dbReference type="Pfam" id="PF01869"/>
    </source>
</evidence>
<gene>
    <name evidence="2" type="ORF">C1J01_16490</name>
</gene>
<reference evidence="2 3" key="1">
    <citation type="submission" date="2018-01" db="EMBL/GenBank/DDBJ databases">
        <title>Draft genome sequence of Nonomuraea sp. KC333.</title>
        <authorList>
            <person name="Sahin N."/>
            <person name="Saygin H."/>
            <person name="Ay H."/>
        </authorList>
    </citation>
    <scope>NUCLEOTIDE SEQUENCE [LARGE SCALE GENOMIC DNA]</scope>
    <source>
        <strain evidence="2 3">KC333</strain>
    </source>
</reference>
<proteinExistence type="predicted"/>
<keyword evidence="3" id="KW-1185">Reference proteome</keyword>
<sequence length="356" mass="35404">MLGYCLGQGILAIIFDMQLVLGVDAGGTSSRAVLFTLEGEPVRRGSAGGANPVTLGMDAASANLAEAVRAALSGVSPSQVRAAVVGLAGNPALCASLSDRVLRAALPSAFPSGTNDTTPSALRVRTVGDVVTAFASGTAAASGAVLISGTGAAAAKISDHVPVATADGYGWQLGDEGSAFWIGRAAARTAIRALATPDQPAGLLTSLVVCHLLQEADGGGDPVARLAAAVHARHPLALAELAPLVSRAARAGDPAAVSIAGEAARRLARTVSAVHEPGLPIVLFGGVLTTEGPVREAVRDLLDGAGTVTVAGDPAGAAAWLAARAFLDARESRARHARFTAAPPHVGLAVIETESG</sequence>
<dbReference type="InterPro" id="IPR002731">
    <property type="entry name" value="ATPase_BadF"/>
</dbReference>
<dbReference type="AlphaFoldDB" id="A0A2W2EMY8"/>
<evidence type="ECO:0000313" key="2">
    <source>
        <dbReference type="EMBL" id="PZG17965.1"/>
    </source>
</evidence>
<dbReference type="Proteomes" id="UP000249304">
    <property type="component" value="Unassembled WGS sequence"/>
</dbReference>
<accession>A0A2W2EMY8</accession>
<name>A0A2W2EMY8_9ACTN</name>
<dbReference type="Pfam" id="PF01869">
    <property type="entry name" value="BcrAD_BadFG"/>
    <property type="match status" value="1"/>
</dbReference>
<dbReference type="PANTHER" id="PTHR43190:SF3">
    <property type="entry name" value="N-ACETYL-D-GLUCOSAMINE KINASE"/>
    <property type="match status" value="1"/>
</dbReference>
<dbReference type="Gene3D" id="3.30.420.40">
    <property type="match status" value="2"/>
</dbReference>
<protein>
    <submittedName>
        <fullName evidence="2">ATPase</fullName>
    </submittedName>
</protein>
<evidence type="ECO:0000313" key="3">
    <source>
        <dbReference type="Proteomes" id="UP000249304"/>
    </source>
</evidence>
<dbReference type="EMBL" id="POUD01000059">
    <property type="protein sequence ID" value="PZG17965.1"/>
    <property type="molecule type" value="Genomic_DNA"/>
</dbReference>
<dbReference type="InterPro" id="IPR052519">
    <property type="entry name" value="Euk-type_GlcNAc_Kinase"/>
</dbReference>
<feature type="domain" description="ATPase BadF/BadG/BcrA/BcrD type" evidence="1">
    <location>
        <begin position="21"/>
        <end position="302"/>
    </location>
</feature>
<dbReference type="InterPro" id="IPR043129">
    <property type="entry name" value="ATPase_NBD"/>
</dbReference>